<comment type="subcellular location">
    <subcellularLocation>
        <location evidence="1">Cytoplasm</location>
    </subcellularLocation>
</comment>
<feature type="coiled-coil region" evidence="6">
    <location>
        <begin position="635"/>
        <end position="681"/>
    </location>
</feature>
<keyword evidence="3" id="KW-0853">WD repeat</keyword>
<keyword evidence="11" id="KW-1185">Reference proteome</keyword>
<evidence type="ECO:0000256" key="2">
    <source>
        <dbReference type="ARBA" id="ARBA00022490"/>
    </source>
</evidence>
<dbReference type="Proteomes" id="UP000660262">
    <property type="component" value="Unassembled WGS sequence"/>
</dbReference>
<evidence type="ECO:0000313" key="10">
    <source>
        <dbReference type="EMBL" id="GHP11664.1"/>
    </source>
</evidence>
<evidence type="ECO:0000256" key="4">
    <source>
        <dbReference type="ARBA" id="ARBA00022737"/>
    </source>
</evidence>
<feature type="compositionally biased region" description="Low complexity" evidence="7">
    <location>
        <begin position="549"/>
        <end position="561"/>
    </location>
</feature>
<dbReference type="Gene3D" id="6.10.140.270">
    <property type="match status" value="1"/>
</dbReference>
<feature type="region of interest" description="Disordered" evidence="7">
    <location>
        <begin position="549"/>
        <end position="595"/>
    </location>
</feature>
<dbReference type="Pfam" id="PF21289">
    <property type="entry name" value="EDC4_C"/>
    <property type="match status" value="1"/>
</dbReference>
<dbReference type="EMBL" id="BNJQ01000035">
    <property type="protein sequence ID" value="GHP11664.1"/>
    <property type="molecule type" value="Genomic_DNA"/>
</dbReference>
<dbReference type="InterPro" id="IPR001680">
    <property type="entry name" value="WD40_rpt"/>
</dbReference>
<reference evidence="10" key="1">
    <citation type="submission" date="2020-10" db="EMBL/GenBank/DDBJ databases">
        <title>Unveiling of a novel bifunctional photoreceptor, Dualchrome1, isolated from a cosmopolitan green alga.</title>
        <authorList>
            <person name="Suzuki S."/>
            <person name="Kawachi M."/>
        </authorList>
    </citation>
    <scope>NUCLEOTIDE SEQUENCE</scope>
    <source>
        <strain evidence="10">NIES 2893</strain>
    </source>
</reference>
<keyword evidence="5 6" id="KW-0175">Coiled coil</keyword>
<dbReference type="PANTHER" id="PTHR15598">
    <property type="entry name" value="ENHANCER OF MRNA-DECAPPING PROTEIN 4"/>
    <property type="match status" value="1"/>
</dbReference>
<evidence type="ECO:0000259" key="8">
    <source>
        <dbReference type="Pfam" id="PF16529"/>
    </source>
</evidence>
<organism evidence="10 11">
    <name type="scientific">Pycnococcus provasolii</name>
    <dbReference type="NCBI Taxonomy" id="41880"/>
    <lineage>
        <taxon>Eukaryota</taxon>
        <taxon>Viridiplantae</taxon>
        <taxon>Chlorophyta</taxon>
        <taxon>Pseudoscourfieldiophyceae</taxon>
        <taxon>Pseudoscourfieldiales</taxon>
        <taxon>Pycnococcaceae</taxon>
        <taxon>Pycnococcus</taxon>
    </lineage>
</organism>
<protein>
    <recommendedName>
        <fullName evidence="12">Enhancer of mRNA-decapping protein 4 WD40 repeat region domain-containing protein</fullName>
    </recommendedName>
</protein>
<feature type="compositionally biased region" description="Low complexity" evidence="7">
    <location>
        <begin position="774"/>
        <end position="790"/>
    </location>
</feature>
<evidence type="ECO:0000313" key="11">
    <source>
        <dbReference type="Proteomes" id="UP000660262"/>
    </source>
</evidence>
<dbReference type="Pfam" id="PF16529">
    <property type="entry name" value="Ge1_WD40"/>
    <property type="match status" value="1"/>
</dbReference>
<dbReference type="InterPro" id="IPR015943">
    <property type="entry name" value="WD40/YVTN_repeat-like_dom_sf"/>
</dbReference>
<evidence type="ECO:0000256" key="7">
    <source>
        <dbReference type="SAM" id="MobiDB-lite"/>
    </source>
</evidence>
<evidence type="ECO:0000256" key="1">
    <source>
        <dbReference type="ARBA" id="ARBA00004496"/>
    </source>
</evidence>
<evidence type="ECO:0000256" key="6">
    <source>
        <dbReference type="SAM" id="Coils"/>
    </source>
</evidence>
<evidence type="ECO:0000256" key="5">
    <source>
        <dbReference type="ARBA" id="ARBA00023054"/>
    </source>
</evidence>
<dbReference type="PANTHER" id="PTHR15598:SF5">
    <property type="entry name" value="ENHANCER OF MRNA-DECAPPING PROTEIN 4"/>
    <property type="match status" value="1"/>
</dbReference>
<evidence type="ECO:0000256" key="3">
    <source>
        <dbReference type="ARBA" id="ARBA00022574"/>
    </source>
</evidence>
<feature type="region of interest" description="Disordered" evidence="7">
    <location>
        <begin position="11"/>
        <end position="36"/>
    </location>
</feature>
<keyword evidence="4" id="KW-0677">Repeat</keyword>
<name>A0A830HWY2_9CHLO</name>
<dbReference type="InterPro" id="IPR044938">
    <property type="entry name" value="EDC4_C_sf"/>
</dbReference>
<dbReference type="OrthoDB" id="512737at2759"/>
<evidence type="ECO:0000259" key="9">
    <source>
        <dbReference type="Pfam" id="PF21289"/>
    </source>
</evidence>
<dbReference type="InterPro" id="IPR032401">
    <property type="entry name" value="EDC4_WD40"/>
</dbReference>
<feature type="domain" description="Enhancer of mRNA-decapping protein 4 C-terminal" evidence="9">
    <location>
        <begin position="813"/>
        <end position="932"/>
    </location>
</feature>
<feature type="compositionally biased region" description="Low complexity" evidence="7">
    <location>
        <begin position="746"/>
        <end position="764"/>
    </location>
</feature>
<dbReference type="GO" id="GO:0031087">
    <property type="term" value="P:deadenylation-independent decapping of nuclear-transcribed mRNA"/>
    <property type="evidence" value="ECO:0007669"/>
    <property type="project" value="InterPro"/>
</dbReference>
<dbReference type="Gene3D" id="2.130.10.10">
    <property type="entry name" value="YVTN repeat-like/Quinoprotein amine dehydrogenase"/>
    <property type="match status" value="2"/>
</dbReference>
<proteinExistence type="predicted"/>
<dbReference type="SUPFAM" id="SSF101908">
    <property type="entry name" value="Putative isomerase YbhE"/>
    <property type="match status" value="1"/>
</dbReference>
<feature type="region of interest" description="Disordered" evidence="7">
    <location>
        <begin position="746"/>
        <end position="795"/>
    </location>
</feature>
<feature type="domain" description="Enhancer of mRNA-decapping protein 4 WD40 repeat region" evidence="8">
    <location>
        <begin position="91"/>
        <end position="384"/>
    </location>
</feature>
<dbReference type="GO" id="GO:0000932">
    <property type="term" value="C:P-body"/>
    <property type="evidence" value="ECO:0007669"/>
    <property type="project" value="TreeGrafter"/>
</dbReference>
<dbReference type="InterPro" id="IPR049404">
    <property type="entry name" value="EDC4_C"/>
</dbReference>
<dbReference type="InterPro" id="IPR045152">
    <property type="entry name" value="EDC4-like"/>
</dbReference>
<dbReference type="AlphaFoldDB" id="A0A830HWY2"/>
<gene>
    <name evidence="10" type="ORF">PPROV_001039200</name>
</gene>
<accession>A0A830HWY2</accession>
<feature type="compositionally biased region" description="Pro residues" evidence="7">
    <location>
        <begin position="562"/>
        <end position="582"/>
    </location>
</feature>
<dbReference type="Gene3D" id="1.10.220.100">
    <property type="entry name" value="conserved c-terminal region of ge- 1"/>
    <property type="match status" value="1"/>
</dbReference>
<evidence type="ECO:0008006" key="12">
    <source>
        <dbReference type="Google" id="ProtNLM"/>
    </source>
</evidence>
<comment type="caution">
    <text evidence="10">The sequence shown here is derived from an EMBL/GenBank/DDBJ whole genome shotgun (WGS) entry which is preliminary data.</text>
</comment>
<keyword evidence="2" id="KW-0963">Cytoplasm</keyword>
<dbReference type="SMART" id="SM00320">
    <property type="entry name" value="WD40"/>
    <property type="match status" value="3"/>
</dbReference>
<sequence>MDGPDDLLSLFVGTPPPQPPSPGVVQSAPQAGLGGHPVTGMSPVASLILGDAEAAGISDVHHAGVPLNAPEFTYKVNDTQKENDTPPIEAQPITMYTTELAMSLARSVAVSRTFIAYGLKAGQIRVLHADTAVRALFRGHGAPITDMRFTSMSTDCDVLASASRDGRVFVRQVSSSNGGGEIEEKLVLAFTLAQGAQLAASSSSSSLGSATGATRDCPLVGDGTPAVQLAFVQNKSDVLIVAVDRYVVLVTVAALAVSLGVGGAADAAALPTLDPSGTMPMGASLLLTMDAPITAVTVNDAGTKLAIASNGYVHTYTLDGQAVTSRLPKWSPHPYSPVCHLSFLPSSVSRDEILLTGGAANKQIKLWTYGDSSAINTQTVNFISTEDDYAGGNGVEDIERYLATMDSPGVFNHVCFDPKRNMLVVANSRTSAMYCLVYRPEMAAFVALAEYELAMPILSLTIGETDDSEKVPIFCVQTQSIQHYTVSVATSEASEEGMSSAETFWRSQVSSAIASAAAATFPTKTEEASASPPAPVAPALLTPEALLRSSSDTVATATSPSAPAPGPAPTVPAPAPSAPTVPAPVSSSAPSLEDGGLKLLTRTGVASTGVASASSSAAGDGALAAELAAAVKRIEEAANKKLDRALAKMQDAAAKAEKKREEAERRLIESMEKRVDKAMDRTSKRLEEVLNHAVEASSVNAARTMQAAFRTCLAESLVPAFDAAAREMMGQVAKALVTSVGMTSAVSSSSSGASMTPASSAPAHTPVPSPSPMPTTSMPMMPAPSGGTIPTPAPPAAVMPECLRSIAAQLGESLTAANFNEAFQQVLSLTDLEGVVYMCRTCEPSAAAPELSQLVLLSLLSQLNTYMQEGKMMPGTPESSAVLSWIAEGSEAVDPSDQQFSAAARSILDGLNQTLRDTLTSVPGHADYDAVRRSAMAVHLALRAL</sequence>